<dbReference type="EMBL" id="LXQA011351280">
    <property type="protein sequence ID" value="MCI94249.1"/>
    <property type="molecule type" value="Genomic_DNA"/>
</dbReference>
<dbReference type="Proteomes" id="UP000265520">
    <property type="component" value="Unassembled WGS sequence"/>
</dbReference>
<evidence type="ECO:0000256" key="1">
    <source>
        <dbReference type="SAM" id="MobiDB-lite"/>
    </source>
</evidence>
<comment type="caution">
    <text evidence="2">The sequence shown here is derived from an EMBL/GenBank/DDBJ whole genome shotgun (WGS) entry which is preliminary data.</text>
</comment>
<name>A0A392W3A9_9FABA</name>
<reference evidence="2 3" key="1">
    <citation type="journal article" date="2018" name="Front. Plant Sci.">
        <title>Red Clover (Trifolium pratense) and Zigzag Clover (T. medium) - A Picture of Genomic Similarities and Differences.</title>
        <authorList>
            <person name="Dluhosova J."/>
            <person name="Istvanek J."/>
            <person name="Nedelnik J."/>
            <person name="Repkova J."/>
        </authorList>
    </citation>
    <scope>NUCLEOTIDE SEQUENCE [LARGE SCALE GENOMIC DNA]</scope>
    <source>
        <strain evidence="3">cv. 10/8</strain>
        <tissue evidence="2">Leaf</tissue>
    </source>
</reference>
<feature type="region of interest" description="Disordered" evidence="1">
    <location>
        <begin position="1"/>
        <end position="47"/>
    </location>
</feature>
<protein>
    <submittedName>
        <fullName evidence="2">Uncharacterized protein</fullName>
    </submittedName>
</protein>
<evidence type="ECO:0000313" key="2">
    <source>
        <dbReference type="EMBL" id="MCI94249.1"/>
    </source>
</evidence>
<keyword evidence="3" id="KW-1185">Reference proteome</keyword>
<sequence>AEALHQQSEEVTSEKESEPNLEITDPEPEPAPVSKAPSTRVQKNHPK</sequence>
<accession>A0A392W3A9</accession>
<dbReference type="AlphaFoldDB" id="A0A392W3A9"/>
<organism evidence="2 3">
    <name type="scientific">Trifolium medium</name>
    <dbReference type="NCBI Taxonomy" id="97028"/>
    <lineage>
        <taxon>Eukaryota</taxon>
        <taxon>Viridiplantae</taxon>
        <taxon>Streptophyta</taxon>
        <taxon>Embryophyta</taxon>
        <taxon>Tracheophyta</taxon>
        <taxon>Spermatophyta</taxon>
        <taxon>Magnoliopsida</taxon>
        <taxon>eudicotyledons</taxon>
        <taxon>Gunneridae</taxon>
        <taxon>Pentapetalae</taxon>
        <taxon>rosids</taxon>
        <taxon>fabids</taxon>
        <taxon>Fabales</taxon>
        <taxon>Fabaceae</taxon>
        <taxon>Papilionoideae</taxon>
        <taxon>50 kb inversion clade</taxon>
        <taxon>NPAAA clade</taxon>
        <taxon>Hologalegina</taxon>
        <taxon>IRL clade</taxon>
        <taxon>Trifolieae</taxon>
        <taxon>Trifolium</taxon>
    </lineage>
</organism>
<feature type="non-terminal residue" evidence="2">
    <location>
        <position position="1"/>
    </location>
</feature>
<evidence type="ECO:0000313" key="3">
    <source>
        <dbReference type="Proteomes" id="UP000265520"/>
    </source>
</evidence>
<proteinExistence type="predicted"/>
<feature type="compositionally biased region" description="Polar residues" evidence="1">
    <location>
        <begin position="1"/>
        <end position="10"/>
    </location>
</feature>